<organism evidence="2 3">
    <name type="scientific">Polarella glacialis</name>
    <name type="common">Dinoflagellate</name>
    <dbReference type="NCBI Taxonomy" id="89957"/>
    <lineage>
        <taxon>Eukaryota</taxon>
        <taxon>Sar</taxon>
        <taxon>Alveolata</taxon>
        <taxon>Dinophyceae</taxon>
        <taxon>Suessiales</taxon>
        <taxon>Suessiaceae</taxon>
        <taxon>Polarella</taxon>
    </lineage>
</organism>
<evidence type="ECO:0000313" key="2">
    <source>
        <dbReference type="EMBL" id="CAE8610682.1"/>
    </source>
</evidence>
<feature type="region of interest" description="Disordered" evidence="1">
    <location>
        <begin position="445"/>
        <end position="473"/>
    </location>
</feature>
<sequence>MEDTSWGSMASMEDSDAPSSVEDEHLPAAGSMLQNPVFVRWCLSCGQEENTEARNCQRCGGRVQRHQRVLELEDEDEGPFSLRSLRDALADVSVGCSDVNSSAVLLSQQGPDPGVAVAYPALAEELASLGVPPAVQRALVSRGFITLEQIVSAVESAADPNTLAKNLGLSPAVEVLLRRFWHVAAEMRSRCEKRAARKNSLSLEGSQGPQGLGSGTSQEAVKRVRALPVVEQPQPQEGGCGSSTDTGPVTAQDEDMDGAPWVPLRRQAIEDDSDVPSDVEGLRKRAASGLLIDCFARLRKSMGSLAWTVSPVFRAVPALFLPTELVRYVRRLMRGPAQARRHDGSRTRMPGLVPVLAAAGPSPSADQAAEEKLAQLLEEKGGSLGLPEKDWVNPRRRLQRRPVPPDEVRCCEEDGGRYTLLQLTQVYVHEKKLYSEEDCEDYFQKEMQRPPEEHEAWQLPQLRPLQRGEGKYG</sequence>
<gene>
    <name evidence="2" type="ORF">PGLA1383_LOCUS28491</name>
</gene>
<dbReference type="OrthoDB" id="341259at2759"/>
<comment type="caution">
    <text evidence="2">The sequence shown here is derived from an EMBL/GenBank/DDBJ whole genome shotgun (WGS) entry which is preliminary data.</text>
</comment>
<feature type="region of interest" description="Disordered" evidence="1">
    <location>
        <begin position="229"/>
        <end position="257"/>
    </location>
</feature>
<dbReference type="Proteomes" id="UP000654075">
    <property type="component" value="Unassembled WGS sequence"/>
</dbReference>
<evidence type="ECO:0000313" key="3">
    <source>
        <dbReference type="Proteomes" id="UP000654075"/>
    </source>
</evidence>
<feature type="region of interest" description="Disordered" evidence="1">
    <location>
        <begin position="1"/>
        <end position="24"/>
    </location>
</feature>
<dbReference type="AlphaFoldDB" id="A0A813F857"/>
<reference evidence="2" key="1">
    <citation type="submission" date="2021-02" db="EMBL/GenBank/DDBJ databases">
        <authorList>
            <person name="Dougan E. K."/>
            <person name="Rhodes N."/>
            <person name="Thang M."/>
            <person name="Chan C."/>
        </authorList>
    </citation>
    <scope>NUCLEOTIDE SEQUENCE</scope>
</reference>
<feature type="region of interest" description="Disordered" evidence="1">
    <location>
        <begin position="199"/>
        <end position="218"/>
    </location>
</feature>
<protein>
    <submittedName>
        <fullName evidence="2">Uncharacterized protein</fullName>
    </submittedName>
</protein>
<proteinExistence type="predicted"/>
<dbReference type="EMBL" id="CAJNNV010024819">
    <property type="protein sequence ID" value="CAE8610682.1"/>
    <property type="molecule type" value="Genomic_DNA"/>
</dbReference>
<keyword evidence="3" id="KW-1185">Reference proteome</keyword>
<feature type="compositionally biased region" description="Basic and acidic residues" evidence="1">
    <location>
        <begin position="445"/>
        <end position="456"/>
    </location>
</feature>
<name>A0A813F857_POLGL</name>
<evidence type="ECO:0000256" key="1">
    <source>
        <dbReference type="SAM" id="MobiDB-lite"/>
    </source>
</evidence>
<accession>A0A813F857</accession>